<dbReference type="PANTHER" id="PTHR30041:SF8">
    <property type="entry name" value="PROTEIN YFFB"/>
    <property type="match status" value="1"/>
</dbReference>
<dbReference type="PANTHER" id="PTHR30041">
    <property type="entry name" value="ARSENATE REDUCTASE"/>
    <property type="match status" value="1"/>
</dbReference>
<evidence type="ECO:0000313" key="4">
    <source>
        <dbReference type="EMBL" id="NHK26870.1"/>
    </source>
</evidence>
<dbReference type="EMBL" id="VCJR02000001">
    <property type="protein sequence ID" value="NHK26870.1"/>
    <property type="molecule type" value="Genomic_DNA"/>
</dbReference>
<comment type="similarity">
    <text evidence="1 2">Belongs to the ArsC family.</text>
</comment>
<dbReference type="Pfam" id="PF03960">
    <property type="entry name" value="ArsC"/>
    <property type="match status" value="1"/>
</dbReference>
<sequence>MKVYGLKNCDTCRKAMKELAASGRELELIDMRGGEVTKARITRWLKAVGAEALVNRRSTTWRGLTEEQKDQAMGKDAASLLAEHPTLIKRPVVETGDEVFVGWTPTSKQGLL</sequence>
<evidence type="ECO:0000256" key="2">
    <source>
        <dbReference type="PROSITE-ProRule" id="PRU01282"/>
    </source>
</evidence>
<dbReference type="RefSeq" id="WP_155137154.1">
    <property type="nucleotide sequence ID" value="NZ_BMGZ01000001.1"/>
</dbReference>
<reference evidence="3" key="3">
    <citation type="submission" date="2020-09" db="EMBL/GenBank/DDBJ databases">
        <authorList>
            <person name="Sun Q."/>
            <person name="Zhou Y."/>
        </authorList>
    </citation>
    <scope>NUCLEOTIDE SEQUENCE</scope>
    <source>
        <strain evidence="3">CGMCC 1.14984</strain>
    </source>
</reference>
<dbReference type="Gene3D" id="3.40.30.10">
    <property type="entry name" value="Glutaredoxin"/>
    <property type="match status" value="1"/>
</dbReference>
<evidence type="ECO:0000313" key="5">
    <source>
        <dbReference type="Proteomes" id="UP000621856"/>
    </source>
</evidence>
<keyword evidence="6" id="KW-1185">Reference proteome</keyword>
<protein>
    <submittedName>
        <fullName evidence="4">ArsC family transcriptional regulator</fullName>
    </submittedName>
    <submittedName>
        <fullName evidence="3">Arsenate reductase</fullName>
    </submittedName>
</protein>
<dbReference type="EMBL" id="BMGZ01000001">
    <property type="protein sequence ID" value="GGH93662.1"/>
    <property type="molecule type" value="Genomic_DNA"/>
</dbReference>
<dbReference type="InterPro" id="IPR006660">
    <property type="entry name" value="Arsenate_reductase-like"/>
</dbReference>
<evidence type="ECO:0000313" key="3">
    <source>
        <dbReference type="EMBL" id="GGH93662.1"/>
    </source>
</evidence>
<reference evidence="3" key="1">
    <citation type="journal article" date="2014" name="Int. J. Syst. Evol. Microbiol.">
        <title>Complete genome sequence of Corynebacterium casei LMG S-19264T (=DSM 44701T), isolated from a smear-ripened cheese.</title>
        <authorList>
            <consortium name="US DOE Joint Genome Institute (JGI-PGF)"/>
            <person name="Walter F."/>
            <person name="Albersmeier A."/>
            <person name="Kalinowski J."/>
            <person name="Ruckert C."/>
        </authorList>
    </citation>
    <scope>NUCLEOTIDE SEQUENCE</scope>
    <source>
        <strain evidence="3">CGMCC 1.14984</strain>
    </source>
</reference>
<dbReference type="Proteomes" id="UP000621856">
    <property type="component" value="Unassembled WGS sequence"/>
</dbReference>
<evidence type="ECO:0000313" key="6">
    <source>
        <dbReference type="Proteomes" id="UP000818603"/>
    </source>
</evidence>
<organism evidence="3 5">
    <name type="scientific">Aquisalinus luteolus</name>
    <dbReference type="NCBI Taxonomy" id="1566827"/>
    <lineage>
        <taxon>Bacteria</taxon>
        <taxon>Pseudomonadati</taxon>
        <taxon>Pseudomonadota</taxon>
        <taxon>Alphaproteobacteria</taxon>
        <taxon>Parvularculales</taxon>
        <taxon>Parvularculaceae</taxon>
        <taxon>Aquisalinus</taxon>
    </lineage>
</organism>
<proteinExistence type="inferred from homology"/>
<dbReference type="InterPro" id="IPR036249">
    <property type="entry name" value="Thioredoxin-like_sf"/>
</dbReference>
<gene>
    <name evidence="4" type="ORF">FF098_002980</name>
    <name evidence="3" type="ORF">GCM10011355_06030</name>
</gene>
<reference evidence="4 6" key="2">
    <citation type="submission" date="2020-02" db="EMBL/GenBank/DDBJ databases">
        <title>Genome sequence of Parvularcula flava strain NH6-79.</title>
        <authorList>
            <person name="Abdul Karim M.H."/>
            <person name="Lam M.Q."/>
            <person name="Chen S.J."/>
            <person name="Yahya A."/>
            <person name="Shahir S."/>
            <person name="Shamsir M.S."/>
            <person name="Chong C.S."/>
        </authorList>
    </citation>
    <scope>NUCLEOTIDE SEQUENCE [LARGE SCALE GENOMIC DNA]</scope>
    <source>
        <strain evidence="4 6">NH6-79</strain>
    </source>
</reference>
<evidence type="ECO:0000256" key="1">
    <source>
        <dbReference type="ARBA" id="ARBA00007198"/>
    </source>
</evidence>
<comment type="caution">
    <text evidence="3">The sequence shown here is derived from an EMBL/GenBank/DDBJ whole genome shotgun (WGS) entry which is preliminary data.</text>
</comment>
<name>A0A8J3A1S8_9PROT</name>
<dbReference type="PROSITE" id="PS51353">
    <property type="entry name" value="ARSC"/>
    <property type="match status" value="1"/>
</dbReference>
<dbReference type="AlphaFoldDB" id="A0A8J3A1S8"/>
<dbReference type="Proteomes" id="UP000818603">
    <property type="component" value="Unassembled WGS sequence"/>
</dbReference>
<dbReference type="SUPFAM" id="SSF52833">
    <property type="entry name" value="Thioredoxin-like"/>
    <property type="match status" value="1"/>
</dbReference>
<accession>A0A8J3A1S8</accession>